<organism evidence="1">
    <name type="scientific">viral metagenome</name>
    <dbReference type="NCBI Taxonomy" id="1070528"/>
    <lineage>
        <taxon>unclassified sequences</taxon>
        <taxon>metagenomes</taxon>
        <taxon>organismal metagenomes</taxon>
    </lineage>
</organism>
<accession>A0A6M3XDK8</accession>
<name>A0A6M3XDK8_9ZZZZ</name>
<proteinExistence type="predicted"/>
<evidence type="ECO:0000313" key="1">
    <source>
        <dbReference type="EMBL" id="QJH95826.1"/>
    </source>
</evidence>
<dbReference type="AlphaFoldDB" id="A0A6M3XDK8"/>
<reference evidence="1" key="1">
    <citation type="submission" date="2020-03" db="EMBL/GenBank/DDBJ databases">
        <title>The deep terrestrial virosphere.</title>
        <authorList>
            <person name="Holmfeldt K."/>
            <person name="Nilsson E."/>
            <person name="Simone D."/>
            <person name="Lopez-Fernandez M."/>
            <person name="Wu X."/>
            <person name="de Brujin I."/>
            <person name="Lundin D."/>
            <person name="Andersson A."/>
            <person name="Bertilsson S."/>
            <person name="Dopson M."/>
        </authorList>
    </citation>
    <scope>NUCLEOTIDE SEQUENCE</scope>
    <source>
        <strain evidence="1">TM448B00540</strain>
    </source>
</reference>
<protein>
    <submittedName>
        <fullName evidence="1">Uncharacterized protein</fullName>
    </submittedName>
</protein>
<sequence>MNKYKNEIKKYIEKEFKEYLEISKILIQALEKAKIPDEFDSFCYFIGNKISKIFNSDMVHSNWYNINCGCDKCMRLDYPGDFYPGEY</sequence>
<dbReference type="EMBL" id="MT144630">
    <property type="protein sequence ID" value="QJH95826.1"/>
    <property type="molecule type" value="Genomic_DNA"/>
</dbReference>
<gene>
    <name evidence="1" type="ORF">TM448B00540_0016</name>
</gene>